<dbReference type="InterPro" id="IPR001844">
    <property type="entry name" value="Cpn60/GroEL"/>
</dbReference>
<feature type="binding site" evidence="7">
    <location>
        <position position="51"/>
    </location>
    <ligand>
        <name>ATP</name>
        <dbReference type="ChEBI" id="CHEBI:30616"/>
    </ligand>
</feature>
<comment type="subunit">
    <text evidence="7 9">Forms a cylinder of 14 subunits composed of two heptameric rings stacked back-to-back. Interacts with the co-chaperonin GroES.</text>
</comment>
<dbReference type="InterPro" id="IPR002423">
    <property type="entry name" value="Cpn60/GroEL/TCP-1"/>
</dbReference>
<keyword evidence="6 7" id="KW-0413">Isomerase</keyword>
<evidence type="ECO:0000256" key="7">
    <source>
        <dbReference type="HAMAP-Rule" id="MF_00600"/>
    </source>
</evidence>
<keyword evidence="2 7" id="KW-0963">Cytoplasm</keyword>
<evidence type="ECO:0000256" key="4">
    <source>
        <dbReference type="ARBA" id="ARBA00022840"/>
    </source>
</evidence>
<dbReference type="OrthoDB" id="9766614at2"/>
<keyword evidence="4 7" id="KW-0067">ATP-binding</keyword>
<evidence type="ECO:0000256" key="5">
    <source>
        <dbReference type="ARBA" id="ARBA00023186"/>
    </source>
</evidence>
<dbReference type="RefSeq" id="WP_106991337.1">
    <property type="nucleotide sequence ID" value="NZ_JAVEVW010000113.1"/>
</dbReference>
<dbReference type="PANTHER" id="PTHR45633">
    <property type="entry name" value="60 KDA HEAT SHOCK PROTEIN, MITOCHONDRIAL"/>
    <property type="match status" value="1"/>
</dbReference>
<dbReference type="GO" id="GO:0005737">
    <property type="term" value="C:cytoplasm"/>
    <property type="evidence" value="ECO:0007669"/>
    <property type="project" value="UniProtKB-SubCell"/>
</dbReference>
<comment type="caution">
    <text evidence="11">The sequence shown here is derived from an EMBL/GenBank/DDBJ whole genome shotgun (WGS) entry which is preliminary data.</text>
</comment>
<feature type="binding site" evidence="7">
    <location>
        <begin position="30"/>
        <end position="33"/>
    </location>
    <ligand>
        <name>ATP</name>
        <dbReference type="ChEBI" id="CHEBI:30616"/>
    </ligand>
</feature>
<feature type="binding site" evidence="7">
    <location>
        <begin position="479"/>
        <end position="481"/>
    </location>
    <ligand>
        <name>ATP</name>
        <dbReference type="ChEBI" id="CHEBI:30616"/>
    </ligand>
</feature>
<dbReference type="EMBL" id="PVLF01000023">
    <property type="protein sequence ID" value="PRH81472.1"/>
    <property type="molecule type" value="Genomic_DNA"/>
</dbReference>
<dbReference type="NCBIfam" id="NF000592">
    <property type="entry name" value="PRK00013.1"/>
    <property type="match status" value="1"/>
</dbReference>
<dbReference type="InterPro" id="IPR027409">
    <property type="entry name" value="GroEL-like_apical_dom_sf"/>
</dbReference>
<dbReference type="AlphaFoldDB" id="A0A2P6M666"/>
<feature type="binding site" evidence="7">
    <location>
        <position position="415"/>
    </location>
    <ligand>
        <name>ATP</name>
        <dbReference type="ChEBI" id="CHEBI:30616"/>
    </ligand>
</feature>
<dbReference type="SUPFAM" id="SSF48592">
    <property type="entry name" value="GroEL equatorial domain-like"/>
    <property type="match status" value="1"/>
</dbReference>
<dbReference type="GO" id="GO:0016853">
    <property type="term" value="F:isomerase activity"/>
    <property type="evidence" value="ECO:0007669"/>
    <property type="project" value="UniProtKB-KW"/>
</dbReference>
<dbReference type="FunFam" id="3.50.7.10:FF:000001">
    <property type="entry name" value="60 kDa chaperonin"/>
    <property type="match status" value="1"/>
</dbReference>
<dbReference type="GO" id="GO:0005524">
    <property type="term" value="F:ATP binding"/>
    <property type="evidence" value="ECO:0007669"/>
    <property type="project" value="UniProtKB-UniRule"/>
</dbReference>
<proteinExistence type="inferred from homology"/>
<comment type="subcellular location">
    <subcellularLocation>
        <location evidence="7">Cytoplasm</location>
    </subcellularLocation>
</comment>
<dbReference type="NCBIfam" id="NF009488">
    <property type="entry name" value="PRK12850.1"/>
    <property type="match status" value="1"/>
</dbReference>
<evidence type="ECO:0000313" key="11">
    <source>
        <dbReference type="EMBL" id="PRH81472.1"/>
    </source>
</evidence>
<dbReference type="NCBIfam" id="NF009489">
    <property type="entry name" value="PRK12851.1"/>
    <property type="match status" value="1"/>
</dbReference>
<dbReference type="EC" id="5.6.1.7" evidence="7"/>
<dbReference type="InterPro" id="IPR018370">
    <property type="entry name" value="Chaperonin_Cpn60_CS"/>
</dbReference>
<dbReference type="Gene3D" id="1.10.560.10">
    <property type="entry name" value="GroEL-like equatorial domain"/>
    <property type="match status" value="1"/>
</dbReference>
<dbReference type="SUPFAM" id="SSF52029">
    <property type="entry name" value="GroEL apical domain-like"/>
    <property type="match status" value="1"/>
</dbReference>
<name>A0A2P6M666_9GAMM</name>
<dbReference type="CDD" id="cd03344">
    <property type="entry name" value="GroEL"/>
    <property type="match status" value="1"/>
</dbReference>
<dbReference type="NCBIfam" id="NF009487">
    <property type="entry name" value="PRK12849.1"/>
    <property type="match status" value="1"/>
</dbReference>
<keyword evidence="3 7" id="KW-0547">Nucleotide-binding</keyword>
<dbReference type="PRINTS" id="PR00298">
    <property type="entry name" value="CHAPERONIN60"/>
</dbReference>
<dbReference type="Gene3D" id="3.30.260.10">
    <property type="entry name" value="TCP-1-like chaperonin intermediate domain"/>
    <property type="match status" value="1"/>
</dbReference>
<evidence type="ECO:0000256" key="8">
    <source>
        <dbReference type="RuleBase" id="RU000418"/>
    </source>
</evidence>
<dbReference type="SUPFAM" id="SSF54849">
    <property type="entry name" value="GroEL-intermediate domain like"/>
    <property type="match status" value="1"/>
</dbReference>
<feature type="coiled-coil region" evidence="10">
    <location>
        <begin position="339"/>
        <end position="366"/>
    </location>
</feature>
<evidence type="ECO:0000256" key="9">
    <source>
        <dbReference type="RuleBase" id="RU000419"/>
    </source>
</evidence>
<dbReference type="Pfam" id="PF00118">
    <property type="entry name" value="Cpn60_TCP1"/>
    <property type="match status" value="1"/>
</dbReference>
<comment type="similarity">
    <text evidence="1 7 8">Belongs to the chaperonin (HSP60) family.</text>
</comment>
<dbReference type="Gene3D" id="3.50.7.10">
    <property type="entry name" value="GroEL"/>
    <property type="match status" value="1"/>
</dbReference>
<feature type="binding site" evidence="7">
    <location>
        <position position="495"/>
    </location>
    <ligand>
        <name>ATP</name>
        <dbReference type="ChEBI" id="CHEBI:30616"/>
    </ligand>
</feature>
<feature type="binding site" evidence="7">
    <location>
        <begin position="87"/>
        <end position="91"/>
    </location>
    <ligand>
        <name>ATP</name>
        <dbReference type="ChEBI" id="CHEBI:30616"/>
    </ligand>
</feature>
<protein>
    <recommendedName>
        <fullName evidence="7">Chaperonin GroEL</fullName>
        <ecNumber evidence="7">5.6.1.7</ecNumber>
    </recommendedName>
    <alternativeName>
        <fullName evidence="7">60 kDa chaperonin</fullName>
    </alternativeName>
    <alternativeName>
        <fullName evidence="7">Chaperonin-60</fullName>
        <shortName evidence="7">Cpn60</shortName>
    </alternativeName>
</protein>
<keyword evidence="10" id="KW-0175">Coiled coil</keyword>
<dbReference type="HAMAP" id="MF_00600">
    <property type="entry name" value="CH60"/>
    <property type="match status" value="1"/>
</dbReference>
<evidence type="ECO:0000256" key="10">
    <source>
        <dbReference type="SAM" id="Coils"/>
    </source>
</evidence>
<accession>A0A2P6M666</accession>
<dbReference type="GO" id="GO:0051082">
    <property type="term" value="F:unfolded protein binding"/>
    <property type="evidence" value="ECO:0007669"/>
    <property type="project" value="UniProtKB-UniRule"/>
</dbReference>
<comment type="function">
    <text evidence="7 9">Together with its co-chaperonin GroES, plays an essential role in assisting protein folding. The GroEL-GroES system forms a nano-cage that allows encapsulation of the non-native substrate proteins and provides a physical environment optimized to promote and accelerate protein folding.</text>
</comment>
<keyword evidence="5 7" id="KW-0143">Chaperone</keyword>
<gene>
    <name evidence="7 11" type="primary">groL</name>
    <name evidence="7" type="synonym">groEL</name>
    <name evidence="11" type="ORF">C6N40_12350</name>
</gene>
<sequence>MAAKEIRFGEDARARMVKGVNILANAVKATLGPKGRNVVLDKSFGAPTITKDGVSVAKEIELADKFENMGAQMVKEVASKTSDNAGDGTTTATVLAQALIREGMKAVAAGMNPMDLKRGIDKAVVEAVAELKKISKPSSTSKEIAQVGAISANSDHNIGELIAKAMDKVGKEGVITVEEGSGLENELDVVEGMQFDRGYLSPYFINNQQSMSAELEDPFILLYDKKISNVRELLPVLEGVAKAGKPLLIVAEEVEGEALATLVVNTIRGIVKVCAVKAPGFGDRRKAMLEDMAILTGGTVISEEVGLQLEKATIKDLGRAKKIQVSKENTTIIDGAGAADGIQARIKQIKAQIEETSSDYDREKLQERVAKLAGGVAVIKVGAATEVEMKEKKARVEDALHATRAAVEEGIVPGGGVALLRAKAAIAGLKGANEDQNHGIVIALRAMEAPLREIVTNAGEEPSVILNKVVEGKGAFGYNAANGEYGDMIEFGILDPTKVTRTALQNAASIAGLMITTEAMVAELPKKDEPAMPGGGGMGGMGGMDF</sequence>
<dbReference type="Proteomes" id="UP000241736">
    <property type="component" value="Unassembled WGS sequence"/>
</dbReference>
<evidence type="ECO:0000256" key="1">
    <source>
        <dbReference type="ARBA" id="ARBA00006607"/>
    </source>
</evidence>
<evidence type="ECO:0000256" key="2">
    <source>
        <dbReference type="ARBA" id="ARBA00022490"/>
    </source>
</evidence>
<dbReference type="NCBIfam" id="TIGR02348">
    <property type="entry name" value="GroEL"/>
    <property type="match status" value="1"/>
</dbReference>
<dbReference type="InterPro" id="IPR027413">
    <property type="entry name" value="GROEL-like_equatorial_sf"/>
</dbReference>
<dbReference type="InterPro" id="IPR027410">
    <property type="entry name" value="TCP-1-like_intermed_sf"/>
</dbReference>
<dbReference type="GO" id="GO:0042026">
    <property type="term" value="P:protein refolding"/>
    <property type="evidence" value="ECO:0007669"/>
    <property type="project" value="UniProtKB-UniRule"/>
</dbReference>
<dbReference type="PROSITE" id="PS00296">
    <property type="entry name" value="CHAPERONINS_CPN60"/>
    <property type="match status" value="1"/>
</dbReference>
<evidence type="ECO:0000256" key="6">
    <source>
        <dbReference type="ARBA" id="ARBA00023235"/>
    </source>
</evidence>
<evidence type="ECO:0000313" key="12">
    <source>
        <dbReference type="Proteomes" id="UP000241736"/>
    </source>
</evidence>
<dbReference type="GO" id="GO:0140662">
    <property type="term" value="F:ATP-dependent protein folding chaperone"/>
    <property type="evidence" value="ECO:0007669"/>
    <property type="project" value="InterPro"/>
</dbReference>
<dbReference type="FunFam" id="1.10.560.10:FF:000001">
    <property type="entry name" value="60 kDa chaperonin"/>
    <property type="match status" value="1"/>
</dbReference>
<keyword evidence="12" id="KW-1185">Reference proteome</keyword>
<organism evidence="11 12">
    <name type="scientific">Arenimonas caeni</name>
    <dbReference type="NCBI Taxonomy" id="2058085"/>
    <lineage>
        <taxon>Bacteria</taxon>
        <taxon>Pseudomonadati</taxon>
        <taxon>Pseudomonadota</taxon>
        <taxon>Gammaproteobacteria</taxon>
        <taxon>Lysobacterales</taxon>
        <taxon>Lysobacteraceae</taxon>
        <taxon>Arenimonas</taxon>
    </lineage>
</organism>
<evidence type="ECO:0000256" key="3">
    <source>
        <dbReference type="ARBA" id="ARBA00022741"/>
    </source>
</evidence>
<reference evidence="11 12" key="1">
    <citation type="submission" date="2018-03" db="EMBL/GenBank/DDBJ databases">
        <title>Arenimonas caeni sp. nov., isolated from activated sludge.</title>
        <authorList>
            <person name="Liu H."/>
        </authorList>
    </citation>
    <scope>NUCLEOTIDE SEQUENCE [LARGE SCALE GENOMIC DNA]</scope>
    <source>
        <strain evidence="12">z29</strain>
    </source>
</reference>